<comment type="subcellular location">
    <subcellularLocation>
        <location evidence="1">Cytoplasm</location>
    </subcellularLocation>
</comment>
<dbReference type="EMBL" id="OC002957">
    <property type="protein sequence ID" value="CAD7262612.1"/>
    <property type="molecule type" value="Genomic_DNA"/>
</dbReference>
<dbReference type="GO" id="GO:0000976">
    <property type="term" value="F:transcription cis-regulatory region binding"/>
    <property type="evidence" value="ECO:0007669"/>
    <property type="project" value="TreeGrafter"/>
</dbReference>
<sequence length="640" mass="70934">MNDEPPTVQRVFGSYGGQAVVGREGSTAGHTATQSQLLTLALGSNHAHVVCNQSRGRRCCCLLHSATSQASCKFSSRGMTARSSQRVIVREVNVLEVSICQYGRVQVSNTGGRVSVVAAAYPRFSVGDHITMQLMKRAKGCLSATPVTQFGLRPADIIPSVSETSVNTFYSKLLLATTDDVRSILECERKELEVQLGDEHGAPEMCFIEQALELLKQRSSQTDPQVSSVNKNSPITPDITVLEQNLTDNKTMYYSSAFDDECLPPPTSDNSEEEKAAKIKYSLDASCILHARPRYRSQSSEEGSSTFNLEDMDTTPTNTLKYFYFYQAVELNTTSALANYVTEAASDGQHIYLHAINARMMEHSYGSLEQCPSTFTARIVEKESGSITEDLRCRLRYLQHLPVTCQLEVVELNLTPPIVSRHTLQYFQDQLEGRRKRRQRRARDENRREKEISEQEKKAWGLYPTPHIQIQSYRHFPQYNLLEDETTLAAEQDQLSYASTSEASLSSTSGTTSNTTSMNAAMESLSLDSQKDTIGLSFAQMLREGKKDWPLVCAPISAVVKSKIETRSITDHPDSDVEPEGYVPAPTYRQSFSDSIALALERATAEGHGGQGETAPASGKKKKRQKQKILFATSMVCSGK</sequence>
<dbReference type="AlphaFoldDB" id="A0A7R9AXZ6"/>
<feature type="compositionally biased region" description="Basic and acidic residues" evidence="3">
    <location>
        <begin position="442"/>
        <end position="458"/>
    </location>
</feature>
<dbReference type="GO" id="GO:0045944">
    <property type="term" value="P:positive regulation of transcription by RNA polymerase II"/>
    <property type="evidence" value="ECO:0007669"/>
    <property type="project" value="TreeGrafter"/>
</dbReference>
<keyword evidence="2" id="KW-0963">Cytoplasm</keyword>
<evidence type="ECO:0000256" key="2">
    <source>
        <dbReference type="ARBA" id="ARBA00022490"/>
    </source>
</evidence>
<organism evidence="4">
    <name type="scientific">Timema shepardi</name>
    <name type="common">Walking stick</name>
    <dbReference type="NCBI Taxonomy" id="629360"/>
    <lineage>
        <taxon>Eukaryota</taxon>
        <taxon>Metazoa</taxon>
        <taxon>Ecdysozoa</taxon>
        <taxon>Arthropoda</taxon>
        <taxon>Hexapoda</taxon>
        <taxon>Insecta</taxon>
        <taxon>Pterygota</taxon>
        <taxon>Neoptera</taxon>
        <taxon>Polyneoptera</taxon>
        <taxon>Phasmatodea</taxon>
        <taxon>Timematodea</taxon>
        <taxon>Timematoidea</taxon>
        <taxon>Timematidae</taxon>
        <taxon>Timema</taxon>
    </lineage>
</organism>
<proteinExistence type="predicted"/>
<dbReference type="PANTHER" id="PTHR12983:SF9">
    <property type="entry name" value="E3 UBIQUITIN-PROTEIN LIGASE RNF10"/>
    <property type="match status" value="1"/>
</dbReference>
<protein>
    <submittedName>
        <fullName evidence="4">Uncharacterized protein</fullName>
    </submittedName>
</protein>
<name>A0A7R9AXZ6_TIMSH</name>
<dbReference type="PANTHER" id="PTHR12983">
    <property type="entry name" value="RING FINGER 10 FAMILY MEMBER"/>
    <property type="match status" value="1"/>
</dbReference>
<reference evidence="4" key="1">
    <citation type="submission" date="2020-11" db="EMBL/GenBank/DDBJ databases">
        <authorList>
            <person name="Tran Van P."/>
        </authorList>
    </citation>
    <scope>NUCLEOTIDE SEQUENCE</scope>
</reference>
<gene>
    <name evidence="4" type="ORF">TSIB3V08_LOCUS6714</name>
</gene>
<evidence type="ECO:0000256" key="1">
    <source>
        <dbReference type="ARBA" id="ARBA00004496"/>
    </source>
</evidence>
<feature type="region of interest" description="Disordered" evidence="3">
    <location>
        <begin position="432"/>
        <end position="458"/>
    </location>
</feature>
<evidence type="ECO:0000313" key="4">
    <source>
        <dbReference type="EMBL" id="CAD7262612.1"/>
    </source>
</evidence>
<accession>A0A7R9AXZ6</accession>
<dbReference type="InterPro" id="IPR039739">
    <property type="entry name" value="MAG2/RNF10"/>
</dbReference>
<feature type="region of interest" description="Disordered" evidence="3">
    <location>
        <begin position="603"/>
        <end position="627"/>
    </location>
</feature>
<evidence type="ECO:0000256" key="3">
    <source>
        <dbReference type="SAM" id="MobiDB-lite"/>
    </source>
</evidence>
<dbReference type="GO" id="GO:0005737">
    <property type="term" value="C:cytoplasm"/>
    <property type="evidence" value="ECO:0007669"/>
    <property type="project" value="UniProtKB-SubCell"/>
</dbReference>